<keyword evidence="1" id="KW-0472">Membrane</keyword>
<evidence type="ECO:0000256" key="1">
    <source>
        <dbReference type="SAM" id="Phobius"/>
    </source>
</evidence>
<protein>
    <submittedName>
        <fullName evidence="2">Uncharacterized protein</fullName>
    </submittedName>
</protein>
<proteinExistence type="predicted"/>
<feature type="transmembrane region" description="Helical" evidence="1">
    <location>
        <begin position="56"/>
        <end position="74"/>
    </location>
</feature>
<accession>X1MRL3</accession>
<name>X1MRL3_9ZZZZ</name>
<evidence type="ECO:0000313" key="2">
    <source>
        <dbReference type="EMBL" id="GAI17330.1"/>
    </source>
</evidence>
<comment type="caution">
    <text evidence="2">The sequence shown here is derived from an EMBL/GenBank/DDBJ whole genome shotgun (WGS) entry which is preliminary data.</text>
</comment>
<dbReference type="EMBL" id="BARV01006846">
    <property type="protein sequence ID" value="GAI17330.1"/>
    <property type="molecule type" value="Genomic_DNA"/>
</dbReference>
<organism evidence="2">
    <name type="scientific">marine sediment metagenome</name>
    <dbReference type="NCBI Taxonomy" id="412755"/>
    <lineage>
        <taxon>unclassified sequences</taxon>
        <taxon>metagenomes</taxon>
        <taxon>ecological metagenomes</taxon>
    </lineage>
</organism>
<feature type="transmembrane region" description="Helical" evidence="1">
    <location>
        <begin position="34"/>
        <end position="50"/>
    </location>
</feature>
<keyword evidence="1" id="KW-0812">Transmembrane</keyword>
<reference evidence="2" key="1">
    <citation type="journal article" date="2014" name="Front. Microbiol.">
        <title>High frequency of phylogenetically diverse reductive dehalogenase-homologous genes in deep subseafloor sedimentary metagenomes.</title>
        <authorList>
            <person name="Kawai M."/>
            <person name="Futagami T."/>
            <person name="Toyoda A."/>
            <person name="Takaki Y."/>
            <person name="Nishi S."/>
            <person name="Hori S."/>
            <person name="Arai W."/>
            <person name="Tsubouchi T."/>
            <person name="Morono Y."/>
            <person name="Uchiyama I."/>
            <person name="Ito T."/>
            <person name="Fujiyama A."/>
            <person name="Inagaki F."/>
            <person name="Takami H."/>
        </authorList>
    </citation>
    <scope>NUCLEOTIDE SEQUENCE</scope>
    <source>
        <strain evidence="2">Expedition CK06-06</strain>
    </source>
</reference>
<feature type="non-terminal residue" evidence="2">
    <location>
        <position position="1"/>
    </location>
</feature>
<feature type="transmembrane region" description="Helical" evidence="1">
    <location>
        <begin position="6"/>
        <end position="27"/>
    </location>
</feature>
<dbReference type="AlphaFoldDB" id="X1MRL3"/>
<sequence length="75" mass="8389">KMKNEIKIGIVAAVLMMGLVIFFKNVIHKPLDVTPLYFIPMFLYIGHITGKAGAKVWIGVTLFITLAMAVLYAFF</sequence>
<gene>
    <name evidence="2" type="ORF">S06H3_14008</name>
</gene>
<keyword evidence="1" id="KW-1133">Transmembrane helix</keyword>